<dbReference type="EMBL" id="BQNB010014723">
    <property type="protein sequence ID" value="GJT31650.1"/>
    <property type="molecule type" value="Genomic_DNA"/>
</dbReference>
<sequence>MDKAKEPYQTLEDMLRACVIDFGNGWEGHLPLIEFLYNNSYHASIKAAPVEALYGRKCRSPVCWTKVGDTRLTGPELVHETTEKIIQIKHRMQAAHDRQKSYADVRLPLDEIHIDDKLHFVEEPVEILEREVKKLKRSVGQGFQIGVGLLEELGTDQCPVAAGNRSLRCHGVALGVVAGLLGAYLRARIVATLVWVPSIKEYERIFMCNTAKEIWKTLLITHQGNSQVKDNKIDLLVQQYEQFVISEDESIDSAFARFNTIITSLKALDEGYSSKNYVRKFLRALHPKWRAKVTAIEESKDLTSLSLDELIGNLKVHEMIIKKDSKIVKAKVERKSLALKAKKESSDEECSTFGSEDEEYAMAVRDFKKFFKRRGRFVRQPRNDKKTFQRNRDDKNGKSDRKCFRCGDPNHLIGECPKPPKDKNQRAFVGGSWSDSSEEDDEMVKNKTCLVAQVSSEICLGVDLKPDE</sequence>
<evidence type="ECO:0000259" key="3">
    <source>
        <dbReference type="PROSITE" id="PS50158"/>
    </source>
</evidence>
<dbReference type="Gene3D" id="4.10.60.10">
    <property type="entry name" value="Zinc finger, CCHC-type"/>
    <property type="match status" value="1"/>
</dbReference>
<protein>
    <submittedName>
        <fullName evidence="4">Zf-CCHC domain-containing protein</fullName>
    </submittedName>
</protein>
<dbReference type="Pfam" id="PF14223">
    <property type="entry name" value="Retrotran_gag_2"/>
    <property type="match status" value="1"/>
</dbReference>
<proteinExistence type="predicted"/>
<dbReference type="PANTHER" id="PTHR34676:SF8">
    <property type="entry name" value="TRANSMEMBRANE PROTEIN"/>
    <property type="match status" value="1"/>
</dbReference>
<accession>A0ABQ5CX31</accession>
<evidence type="ECO:0000313" key="4">
    <source>
        <dbReference type="EMBL" id="GJT31650.1"/>
    </source>
</evidence>
<feature type="region of interest" description="Disordered" evidence="2">
    <location>
        <begin position="417"/>
        <end position="439"/>
    </location>
</feature>
<gene>
    <name evidence="4" type="ORF">Tco_0922069</name>
</gene>
<dbReference type="InterPro" id="IPR036397">
    <property type="entry name" value="RNaseH_sf"/>
</dbReference>
<feature type="region of interest" description="Disordered" evidence="2">
    <location>
        <begin position="381"/>
        <end position="401"/>
    </location>
</feature>
<dbReference type="PROSITE" id="PS50158">
    <property type="entry name" value="ZF_CCHC"/>
    <property type="match status" value="1"/>
</dbReference>
<evidence type="ECO:0000256" key="1">
    <source>
        <dbReference type="PROSITE-ProRule" id="PRU00047"/>
    </source>
</evidence>
<organism evidence="4 5">
    <name type="scientific">Tanacetum coccineum</name>
    <dbReference type="NCBI Taxonomy" id="301880"/>
    <lineage>
        <taxon>Eukaryota</taxon>
        <taxon>Viridiplantae</taxon>
        <taxon>Streptophyta</taxon>
        <taxon>Embryophyta</taxon>
        <taxon>Tracheophyta</taxon>
        <taxon>Spermatophyta</taxon>
        <taxon>Magnoliopsida</taxon>
        <taxon>eudicotyledons</taxon>
        <taxon>Gunneridae</taxon>
        <taxon>Pentapetalae</taxon>
        <taxon>asterids</taxon>
        <taxon>campanulids</taxon>
        <taxon>Asterales</taxon>
        <taxon>Asteraceae</taxon>
        <taxon>Asteroideae</taxon>
        <taxon>Anthemideae</taxon>
        <taxon>Anthemidinae</taxon>
        <taxon>Tanacetum</taxon>
    </lineage>
</organism>
<evidence type="ECO:0000313" key="5">
    <source>
        <dbReference type="Proteomes" id="UP001151760"/>
    </source>
</evidence>
<dbReference type="InterPro" id="IPR036875">
    <property type="entry name" value="Znf_CCHC_sf"/>
</dbReference>
<keyword evidence="1" id="KW-0862">Zinc</keyword>
<reference evidence="4" key="1">
    <citation type="journal article" date="2022" name="Int. J. Mol. Sci.">
        <title>Draft Genome of Tanacetum Coccineum: Genomic Comparison of Closely Related Tanacetum-Family Plants.</title>
        <authorList>
            <person name="Yamashiro T."/>
            <person name="Shiraishi A."/>
            <person name="Nakayama K."/>
            <person name="Satake H."/>
        </authorList>
    </citation>
    <scope>NUCLEOTIDE SEQUENCE</scope>
</reference>
<keyword evidence="5" id="KW-1185">Reference proteome</keyword>
<dbReference type="SUPFAM" id="SSF57756">
    <property type="entry name" value="Retrovirus zinc finger-like domains"/>
    <property type="match status" value="1"/>
</dbReference>
<evidence type="ECO:0000256" key="2">
    <source>
        <dbReference type="SAM" id="MobiDB-lite"/>
    </source>
</evidence>
<dbReference type="InterPro" id="IPR001878">
    <property type="entry name" value="Znf_CCHC"/>
</dbReference>
<keyword evidence="1" id="KW-0863">Zinc-finger</keyword>
<name>A0ABQ5CX31_9ASTR</name>
<feature type="domain" description="CCHC-type" evidence="3">
    <location>
        <begin position="401"/>
        <end position="418"/>
    </location>
</feature>
<dbReference type="Gene3D" id="3.30.420.10">
    <property type="entry name" value="Ribonuclease H-like superfamily/Ribonuclease H"/>
    <property type="match status" value="1"/>
</dbReference>
<dbReference type="PANTHER" id="PTHR34676">
    <property type="entry name" value="DUF4219 DOMAIN-CONTAINING PROTEIN-RELATED"/>
    <property type="match status" value="1"/>
</dbReference>
<reference evidence="4" key="2">
    <citation type="submission" date="2022-01" db="EMBL/GenBank/DDBJ databases">
        <authorList>
            <person name="Yamashiro T."/>
            <person name="Shiraishi A."/>
            <person name="Satake H."/>
            <person name="Nakayama K."/>
        </authorList>
    </citation>
    <scope>NUCLEOTIDE SEQUENCE</scope>
</reference>
<dbReference type="Proteomes" id="UP001151760">
    <property type="component" value="Unassembled WGS sequence"/>
</dbReference>
<keyword evidence="1" id="KW-0479">Metal-binding</keyword>
<comment type="caution">
    <text evidence="4">The sequence shown here is derived from an EMBL/GenBank/DDBJ whole genome shotgun (WGS) entry which is preliminary data.</text>
</comment>